<dbReference type="Pfam" id="PF03411">
    <property type="entry name" value="Peptidase_M74"/>
    <property type="match status" value="1"/>
</dbReference>
<reference evidence="12 13" key="1">
    <citation type="submission" date="2019-01" db="EMBL/GenBank/DDBJ databases">
        <title>Coherence of Microcystis species and biogeography revealed through population genomics.</title>
        <authorList>
            <person name="Perez-Carrascal O.M."/>
            <person name="Terrat Y."/>
            <person name="Giani A."/>
            <person name="Fortin N."/>
            <person name="Tromas N."/>
            <person name="Shapiro B.J."/>
        </authorList>
    </citation>
    <scope>NUCLEOTIDE SEQUENCE [LARGE SCALE GENOMIC DNA]</scope>
    <source>
        <strain evidence="12">Ma_QC_Ch_20071001_S25D</strain>
    </source>
</reference>
<protein>
    <recommendedName>
        <fullName evidence="10">Serine protease</fullName>
        <ecNumber evidence="10">3.4.21.-</ecNumber>
    </recommendedName>
</protein>
<dbReference type="SUPFAM" id="SSF55166">
    <property type="entry name" value="Hedgehog/DD-peptidase"/>
    <property type="match status" value="1"/>
</dbReference>
<keyword evidence="9" id="KW-0482">Metalloprotease</keyword>
<dbReference type="InterPro" id="IPR043504">
    <property type="entry name" value="Peptidase_S1_PA_chymotrypsin"/>
</dbReference>
<name>A0A552FAH1_MICAE</name>
<dbReference type="InterPro" id="IPR008256">
    <property type="entry name" value="Peptidase_S1B"/>
</dbReference>
<gene>
    <name evidence="12" type="ORF">EWV57_24050</name>
</gene>
<feature type="coiled-coil region" evidence="11">
    <location>
        <begin position="23"/>
        <end position="53"/>
    </location>
</feature>
<dbReference type="Pfam" id="PF13365">
    <property type="entry name" value="Trypsin_2"/>
    <property type="match status" value="1"/>
</dbReference>
<dbReference type="InterPro" id="IPR009045">
    <property type="entry name" value="Zn_M74/Hedgehog-like"/>
</dbReference>
<evidence type="ECO:0000256" key="1">
    <source>
        <dbReference type="ARBA" id="ARBA00008764"/>
    </source>
</evidence>
<evidence type="ECO:0000256" key="7">
    <source>
        <dbReference type="ARBA" id="ARBA00022825"/>
    </source>
</evidence>
<proteinExistence type="inferred from homology"/>
<dbReference type="GO" id="GO:0030288">
    <property type="term" value="C:outer membrane-bounded periplasmic space"/>
    <property type="evidence" value="ECO:0007669"/>
    <property type="project" value="InterPro"/>
</dbReference>
<evidence type="ECO:0000256" key="5">
    <source>
        <dbReference type="ARBA" id="ARBA00022764"/>
    </source>
</evidence>
<comment type="similarity">
    <text evidence="1 10">Belongs to the peptidase S1B family.</text>
</comment>
<sequence>MFEKRNSLPFPPKDESLDLEPSVETLNDLVQQKEELMDRVEKLKNSIARLSSIESICGHTDDSQDVEKYDGSLGVTRGFVDQFSPPVGQLQWQENLADLFSKEGESPGNVQGKRWCTGCLIDGDKFLTAGHCFDQTDGDWIRPSRNNKVISPSEIATLMHVNFNFQIDPTTDKPRPDDRFPIINLLEYREDQVDYAIIQLGRNQEGQLPSEKYGTLNLSPQDLTHKGSMLCVIQHPNGNPKKIEAGHLIDNQNGRISYDDIDTQGGSSGSPILAEKNGNVVGVHTNGGCSRNPGDANSGVSIGVIRRASKLLDSAESPVIIFPNPADVETVDNETPIKLEDTPCFSPLDEESLEDLILEAVPFPAVDTQLPIEGTGYYSYSQFREKQFGLTETIEAIKKIGELWFASHRTGPVIGIGNISKKGGGPVPPHSSHQTGLDVDFRLLRTDGARIGITFHHPNYSRTRTQALVNTIKSNPILKVKLILCNDNKLQGVQPWPGHDDHLHVRFSK</sequence>
<dbReference type="InterPro" id="IPR005073">
    <property type="entry name" value="Peptidase_M74"/>
</dbReference>
<dbReference type="Gene3D" id="3.30.1380.10">
    <property type="match status" value="1"/>
</dbReference>
<organism evidence="12 13">
    <name type="scientific">Microcystis aeruginosa Ma_QC_Ch_20071001_S25D</name>
    <dbReference type="NCBI Taxonomy" id="2486250"/>
    <lineage>
        <taxon>Bacteria</taxon>
        <taxon>Bacillati</taxon>
        <taxon>Cyanobacteriota</taxon>
        <taxon>Cyanophyceae</taxon>
        <taxon>Oscillatoriophycideae</taxon>
        <taxon>Chroococcales</taxon>
        <taxon>Microcystaceae</taxon>
        <taxon>Microcystis</taxon>
    </lineage>
</organism>
<evidence type="ECO:0000256" key="9">
    <source>
        <dbReference type="ARBA" id="ARBA00023049"/>
    </source>
</evidence>
<evidence type="ECO:0000313" key="13">
    <source>
        <dbReference type="Proteomes" id="UP000316958"/>
    </source>
</evidence>
<keyword evidence="4" id="KW-0732">Signal</keyword>
<dbReference type="SUPFAM" id="SSF50494">
    <property type="entry name" value="Trypsin-like serine proteases"/>
    <property type="match status" value="1"/>
</dbReference>
<dbReference type="AlphaFoldDB" id="A0A552FAH1"/>
<accession>A0A552FAH1</accession>
<dbReference type="PANTHER" id="PTHR36234:SF5">
    <property type="entry name" value="LYSYL ENDOPEPTIDASE"/>
    <property type="match status" value="1"/>
</dbReference>
<evidence type="ECO:0000256" key="8">
    <source>
        <dbReference type="ARBA" id="ARBA00022833"/>
    </source>
</evidence>
<dbReference type="PRINTS" id="PR00839">
    <property type="entry name" value="V8PROTEASE"/>
</dbReference>
<dbReference type="GO" id="GO:0006508">
    <property type="term" value="P:proteolysis"/>
    <property type="evidence" value="ECO:0007669"/>
    <property type="project" value="UniProtKB-KW"/>
</dbReference>
<comment type="caution">
    <text evidence="12">The sequence shown here is derived from an EMBL/GenBank/DDBJ whole genome shotgun (WGS) entry which is preliminary data.</text>
</comment>
<evidence type="ECO:0000313" key="12">
    <source>
        <dbReference type="EMBL" id="TRU43717.1"/>
    </source>
</evidence>
<keyword evidence="7 10" id="KW-0720">Serine protease</keyword>
<evidence type="ECO:0000256" key="2">
    <source>
        <dbReference type="ARBA" id="ARBA00022670"/>
    </source>
</evidence>
<evidence type="ECO:0000256" key="10">
    <source>
        <dbReference type="RuleBase" id="RU004296"/>
    </source>
</evidence>
<keyword evidence="2 10" id="KW-0645">Protease</keyword>
<dbReference type="EMBL" id="SFBE01000394">
    <property type="protein sequence ID" value="TRU43717.1"/>
    <property type="molecule type" value="Genomic_DNA"/>
</dbReference>
<keyword evidence="6 10" id="KW-0378">Hydrolase</keyword>
<dbReference type="GO" id="GO:0046872">
    <property type="term" value="F:metal ion binding"/>
    <property type="evidence" value="ECO:0007669"/>
    <property type="project" value="UniProtKB-KW"/>
</dbReference>
<dbReference type="EC" id="3.4.21.-" evidence="10"/>
<evidence type="ECO:0000256" key="6">
    <source>
        <dbReference type="ARBA" id="ARBA00022801"/>
    </source>
</evidence>
<dbReference type="GO" id="GO:0004252">
    <property type="term" value="F:serine-type endopeptidase activity"/>
    <property type="evidence" value="ECO:0007669"/>
    <property type="project" value="InterPro"/>
</dbReference>
<evidence type="ECO:0000256" key="4">
    <source>
        <dbReference type="ARBA" id="ARBA00022729"/>
    </source>
</evidence>
<keyword evidence="11" id="KW-0175">Coiled coil</keyword>
<dbReference type="InterPro" id="IPR009003">
    <property type="entry name" value="Peptidase_S1_PA"/>
</dbReference>
<keyword evidence="3" id="KW-0479">Metal-binding</keyword>
<dbReference type="PROSITE" id="PS00134">
    <property type="entry name" value="TRYPSIN_HIS"/>
    <property type="match status" value="1"/>
</dbReference>
<evidence type="ECO:0000256" key="11">
    <source>
        <dbReference type="SAM" id="Coils"/>
    </source>
</evidence>
<keyword evidence="8" id="KW-0862">Zinc</keyword>
<dbReference type="GO" id="GO:0008237">
    <property type="term" value="F:metallopeptidase activity"/>
    <property type="evidence" value="ECO:0007669"/>
    <property type="project" value="UniProtKB-KW"/>
</dbReference>
<dbReference type="PANTHER" id="PTHR36234">
    <property type="entry name" value="LYSYL ENDOPEPTIDASE"/>
    <property type="match status" value="1"/>
</dbReference>
<keyword evidence="5" id="KW-0574">Periplasm</keyword>
<dbReference type="Gene3D" id="2.40.10.10">
    <property type="entry name" value="Trypsin-like serine proteases"/>
    <property type="match status" value="2"/>
</dbReference>
<dbReference type="InterPro" id="IPR018114">
    <property type="entry name" value="TRYPSIN_HIS"/>
</dbReference>
<dbReference type="Proteomes" id="UP000316958">
    <property type="component" value="Unassembled WGS sequence"/>
</dbReference>
<evidence type="ECO:0000256" key="3">
    <source>
        <dbReference type="ARBA" id="ARBA00022723"/>
    </source>
</evidence>